<dbReference type="Pfam" id="PF00483">
    <property type="entry name" value="NTP_transferase"/>
    <property type="match status" value="1"/>
</dbReference>
<name>A0A7L4YPG3_9ACTN</name>
<evidence type="ECO:0000259" key="5">
    <source>
        <dbReference type="Pfam" id="PF00483"/>
    </source>
</evidence>
<evidence type="ECO:0000256" key="3">
    <source>
        <dbReference type="ARBA" id="ARBA00022695"/>
    </source>
</evidence>
<dbReference type="SUPFAM" id="SSF51161">
    <property type="entry name" value="Trimeric LpxA-like enzymes"/>
    <property type="match status" value="1"/>
</dbReference>
<evidence type="ECO:0000259" key="6">
    <source>
        <dbReference type="Pfam" id="PF24894"/>
    </source>
</evidence>
<dbReference type="OrthoDB" id="9801810at2"/>
<feature type="domain" description="Nucleotidyl transferase" evidence="5">
    <location>
        <begin position="8"/>
        <end position="272"/>
    </location>
</feature>
<dbReference type="RefSeq" id="WP_159546312.1">
    <property type="nucleotide sequence ID" value="NZ_CP047156.1"/>
</dbReference>
<evidence type="ECO:0000256" key="4">
    <source>
        <dbReference type="ARBA" id="ARBA00023056"/>
    </source>
</evidence>
<protein>
    <submittedName>
        <fullName evidence="7">NTP transferase domain-containing protein</fullName>
    </submittedName>
</protein>
<dbReference type="InterPro" id="IPR011004">
    <property type="entry name" value="Trimer_LpxA-like_sf"/>
</dbReference>
<evidence type="ECO:0000256" key="1">
    <source>
        <dbReference type="ARBA" id="ARBA00010443"/>
    </source>
</evidence>
<dbReference type="CDD" id="cd02508">
    <property type="entry name" value="ADP_Glucose_PP"/>
    <property type="match status" value="1"/>
</dbReference>
<gene>
    <name evidence="7" type="ORF">EK0264_13320</name>
</gene>
<evidence type="ECO:0000313" key="7">
    <source>
        <dbReference type="EMBL" id="QHC01175.1"/>
    </source>
</evidence>
<proteinExistence type="inferred from homology"/>
<comment type="similarity">
    <text evidence="1">Belongs to the bacterial/plant glucose-1-phosphate adenylyltransferase family.</text>
</comment>
<evidence type="ECO:0000256" key="2">
    <source>
        <dbReference type="ARBA" id="ARBA00022679"/>
    </source>
</evidence>
<dbReference type="KEGG" id="eke:EK0264_13320"/>
<keyword evidence="3" id="KW-0548">Nucleotidyltransferase</keyword>
<reference evidence="7 8" key="1">
    <citation type="journal article" date="2018" name="Int. J. Syst. Evol. Microbiol.">
        <title>Epidermidibacterium keratini gen. nov., sp. nov., a member of the family Sporichthyaceae, isolated from keratin epidermis.</title>
        <authorList>
            <person name="Lee D.G."/>
            <person name="Trujillo M.E."/>
            <person name="Kang S."/>
            <person name="Nam J.J."/>
            <person name="Kim Y.J."/>
        </authorList>
    </citation>
    <scope>NUCLEOTIDE SEQUENCE [LARGE SCALE GENOMIC DNA]</scope>
    <source>
        <strain evidence="7 8">EPI-7</strain>
    </source>
</reference>
<sequence length="413" mass="44672">MPRHRHLAIVQAGGQGSRMGVLTARRAKPALPFAGNYSLVDFPLSNLRNTGIDDVWLCLQYQADTLHDAVANGRPWDLDRTIGGLRLVFPQQEGLGKDENDDGFATGNADQLFRIRDDIASANPDVIVVMSADHVYAFDYDEAIAAHLDADAECTTVTTKTTLEEAAAHATVTANKSGKVTDFAYKPDKASTPVIATEVFVYRPDVLLEALDELERKLSKDQPEGDTGLGDFGEHLIPWFVKRGKTIAYPMPGYWMDVGRPEVYFQAHRDLIEGKVDVFDADWPIVTSQTPRPPAVISNGRGIEQSWISGGCRIEGVVRRSVLGPGVVVEKGATVTDSIIFADTVVRSGAKVSYSIVDSGVTIGENASVGGRATEQPVPTEQITLVGEDATITKGAKVRRGQQVDPSSRVLAD</sequence>
<dbReference type="Gene3D" id="3.90.550.10">
    <property type="entry name" value="Spore Coat Polysaccharide Biosynthesis Protein SpsA, Chain A"/>
    <property type="match status" value="1"/>
</dbReference>
<keyword evidence="4" id="KW-0320">Glycogen biosynthesis</keyword>
<dbReference type="InterPro" id="IPR056818">
    <property type="entry name" value="GlmU/GlgC-like_hexapep"/>
</dbReference>
<dbReference type="InterPro" id="IPR005835">
    <property type="entry name" value="NTP_transferase_dom"/>
</dbReference>
<dbReference type="InterPro" id="IPR011831">
    <property type="entry name" value="ADP-Glc_PPase"/>
</dbReference>
<feature type="domain" description="Glucose-1-phosphate adenylyltransferase/Bifunctional protein GlmU-like C-terminal hexapeptide" evidence="6">
    <location>
        <begin position="303"/>
        <end position="372"/>
    </location>
</feature>
<dbReference type="Pfam" id="PF24894">
    <property type="entry name" value="Hexapep_GlmU"/>
    <property type="match status" value="1"/>
</dbReference>
<dbReference type="EMBL" id="CP047156">
    <property type="protein sequence ID" value="QHC01175.1"/>
    <property type="molecule type" value="Genomic_DNA"/>
</dbReference>
<keyword evidence="8" id="KW-1185">Reference proteome</keyword>
<dbReference type="CDD" id="cd04651">
    <property type="entry name" value="LbH_G1P_AT_C"/>
    <property type="match status" value="1"/>
</dbReference>
<accession>A0A7L4YPG3</accession>
<dbReference type="InterPro" id="IPR029044">
    <property type="entry name" value="Nucleotide-diphossugar_trans"/>
</dbReference>
<dbReference type="SUPFAM" id="SSF53448">
    <property type="entry name" value="Nucleotide-diphospho-sugar transferases"/>
    <property type="match status" value="1"/>
</dbReference>
<dbReference type="PANTHER" id="PTHR43523:SF2">
    <property type="entry name" value="GLUCOSE-1-PHOSPHATE ADENYLYLTRANSFERASE"/>
    <property type="match status" value="1"/>
</dbReference>
<organism evidence="7 8">
    <name type="scientific">Epidermidibacterium keratini</name>
    <dbReference type="NCBI Taxonomy" id="1891644"/>
    <lineage>
        <taxon>Bacteria</taxon>
        <taxon>Bacillati</taxon>
        <taxon>Actinomycetota</taxon>
        <taxon>Actinomycetes</taxon>
        <taxon>Sporichthyales</taxon>
        <taxon>Sporichthyaceae</taxon>
        <taxon>Epidermidibacterium</taxon>
    </lineage>
</organism>
<dbReference type="PANTHER" id="PTHR43523">
    <property type="entry name" value="GLUCOSE-1-PHOSPHATE ADENYLYLTRANSFERASE-RELATED"/>
    <property type="match status" value="1"/>
</dbReference>
<dbReference type="AlphaFoldDB" id="A0A7L4YPG3"/>
<keyword evidence="2 7" id="KW-0808">Transferase</keyword>
<dbReference type="GO" id="GO:0005978">
    <property type="term" value="P:glycogen biosynthetic process"/>
    <property type="evidence" value="ECO:0007669"/>
    <property type="project" value="UniProtKB-KW"/>
</dbReference>
<dbReference type="InParanoid" id="A0A7L4YPG3"/>
<evidence type="ECO:0000313" key="8">
    <source>
        <dbReference type="Proteomes" id="UP000463857"/>
    </source>
</evidence>
<dbReference type="GO" id="GO:0008878">
    <property type="term" value="F:glucose-1-phosphate adenylyltransferase activity"/>
    <property type="evidence" value="ECO:0007669"/>
    <property type="project" value="InterPro"/>
</dbReference>
<dbReference type="Gene3D" id="2.160.10.10">
    <property type="entry name" value="Hexapeptide repeat proteins"/>
    <property type="match status" value="1"/>
</dbReference>
<dbReference type="Proteomes" id="UP000463857">
    <property type="component" value="Chromosome"/>
</dbReference>